<dbReference type="GO" id="GO:0000981">
    <property type="term" value="F:DNA-binding transcription factor activity, RNA polymerase II-specific"/>
    <property type="evidence" value="ECO:0007669"/>
    <property type="project" value="InterPro"/>
</dbReference>
<dbReference type="GO" id="GO:0005634">
    <property type="term" value="C:nucleus"/>
    <property type="evidence" value="ECO:0007669"/>
    <property type="project" value="UniProtKB-SubCell"/>
</dbReference>
<dbReference type="Proteomes" id="UP000515153">
    <property type="component" value="Unplaced"/>
</dbReference>
<dbReference type="GeneID" id="41955060"/>
<reference evidence="9" key="3">
    <citation type="submission" date="2025-08" db="UniProtKB">
        <authorList>
            <consortium name="RefSeq"/>
        </authorList>
    </citation>
    <scope>IDENTIFICATION</scope>
    <source>
        <strain evidence="9">NI907</strain>
    </source>
</reference>
<evidence type="ECO:0000256" key="3">
    <source>
        <dbReference type="ARBA" id="ARBA00023015"/>
    </source>
</evidence>
<keyword evidence="3" id="KW-0805">Transcription regulation</keyword>
<comment type="subcellular location">
    <subcellularLocation>
        <location evidence="1">Nucleus</location>
    </subcellularLocation>
</comment>
<reference evidence="9" key="2">
    <citation type="submission" date="2019-10" db="EMBL/GenBank/DDBJ databases">
        <authorList>
            <consortium name="NCBI Genome Project"/>
        </authorList>
    </citation>
    <scope>NUCLEOTIDE SEQUENCE</scope>
    <source>
        <strain evidence="9">NI907</strain>
    </source>
</reference>
<feature type="compositionally biased region" description="Low complexity" evidence="7">
    <location>
        <begin position="123"/>
        <end position="134"/>
    </location>
</feature>
<dbReference type="GO" id="GO:0008270">
    <property type="term" value="F:zinc ion binding"/>
    <property type="evidence" value="ECO:0007669"/>
    <property type="project" value="InterPro"/>
</dbReference>
<dbReference type="RefSeq" id="XP_030986381.1">
    <property type="nucleotide sequence ID" value="XM_031120146.1"/>
</dbReference>
<keyword evidence="5" id="KW-0804">Transcription</keyword>
<evidence type="ECO:0000256" key="5">
    <source>
        <dbReference type="ARBA" id="ARBA00023163"/>
    </source>
</evidence>
<dbReference type="PANTHER" id="PTHR37534:SF46">
    <property type="entry name" value="ZN(II)2CYS6 TRANSCRIPTION FACTOR (EUROFUNG)"/>
    <property type="match status" value="1"/>
</dbReference>
<feature type="region of interest" description="Disordered" evidence="7">
    <location>
        <begin position="57"/>
        <end position="79"/>
    </location>
</feature>
<evidence type="ECO:0000313" key="8">
    <source>
        <dbReference type="Proteomes" id="UP000515153"/>
    </source>
</evidence>
<dbReference type="CDD" id="cd00067">
    <property type="entry name" value="GAL4"/>
    <property type="match status" value="1"/>
</dbReference>
<evidence type="ECO:0000313" key="9">
    <source>
        <dbReference type="RefSeq" id="XP_030986381.1"/>
    </source>
</evidence>
<keyword evidence="4" id="KW-0238">DNA-binding</keyword>
<dbReference type="AlphaFoldDB" id="A0A6P8BH75"/>
<organism evidence="8 9">
    <name type="scientific">Pyricularia grisea</name>
    <name type="common">Crabgrass-specific blast fungus</name>
    <name type="synonym">Magnaporthe grisea</name>
    <dbReference type="NCBI Taxonomy" id="148305"/>
    <lineage>
        <taxon>Eukaryota</taxon>
        <taxon>Fungi</taxon>
        <taxon>Dikarya</taxon>
        <taxon>Ascomycota</taxon>
        <taxon>Pezizomycotina</taxon>
        <taxon>Sordariomycetes</taxon>
        <taxon>Sordariomycetidae</taxon>
        <taxon>Magnaporthales</taxon>
        <taxon>Pyriculariaceae</taxon>
        <taxon>Pyricularia</taxon>
    </lineage>
</organism>
<gene>
    <name evidence="9" type="ORF">PgNI_00062</name>
</gene>
<dbReference type="InterPro" id="IPR001138">
    <property type="entry name" value="Zn2Cys6_DnaBD"/>
</dbReference>
<name>A0A6P8BH75_PYRGI</name>
<dbReference type="Pfam" id="PF11951">
    <property type="entry name" value="Fungal_trans_2"/>
    <property type="match status" value="1"/>
</dbReference>
<dbReference type="GO" id="GO:0003677">
    <property type="term" value="F:DNA binding"/>
    <property type="evidence" value="ECO:0007669"/>
    <property type="project" value="UniProtKB-KW"/>
</dbReference>
<evidence type="ECO:0008006" key="10">
    <source>
        <dbReference type="Google" id="ProtNLM"/>
    </source>
</evidence>
<evidence type="ECO:0000256" key="4">
    <source>
        <dbReference type="ARBA" id="ARBA00023125"/>
    </source>
</evidence>
<dbReference type="InterPro" id="IPR036864">
    <property type="entry name" value="Zn2-C6_fun-type_DNA-bd_sf"/>
</dbReference>
<dbReference type="PANTHER" id="PTHR37534">
    <property type="entry name" value="TRANSCRIPTIONAL ACTIVATOR PROTEIN UGA3"/>
    <property type="match status" value="1"/>
</dbReference>
<dbReference type="SUPFAM" id="SSF57701">
    <property type="entry name" value="Zn2/Cys6 DNA-binding domain"/>
    <property type="match status" value="1"/>
</dbReference>
<evidence type="ECO:0000256" key="6">
    <source>
        <dbReference type="ARBA" id="ARBA00023242"/>
    </source>
</evidence>
<keyword evidence="8" id="KW-1185">Reference proteome</keyword>
<dbReference type="InterPro" id="IPR021858">
    <property type="entry name" value="Fun_TF"/>
</dbReference>
<sequence length="576" mass="62168">MIRVKSDARLACDSCHGLKTRCVYAGPECTSTGGRRGNGATTTPSCQRCARLGRHCLTSRTRGESGRPRKPDRTSTQPVAGRQFVWTATGSIHLQKEHSAAQIPPPAAAEGGVATLPPPSSPFSPSAASRPSLSTVQPSDHVLASLSTADRTLLGLILDKRTFADHFVLASSFADGMIEGMVRGLGMGLPQQGQPSPLVGLQLSCAAKVADLLLLCRRNTIDGDPSGDGYYCYYSKSAAAVNILRQTWTEQARVVGEAEALVAIYLGIGVVTFDLMDAGRSAHSVARFAIGVVRRAAKLHLQRRRQTFSPGVDRDLVPLAYLDTCNCLVRRMVPAARLEVGGPPGVDRYIGVCGSLLPVLYDICELSRDMCALQLAKNTAGKGDLGSGCRLGRLVQQCALQQRQERLQRVLEDWQPVVPGDFVTAYTSAERGIMHAQARIHKLTATLILHRLAVTFDQDGGCDGRGARLAGELLSFMTELYSVVGRNPKEERAGVGTFDYRLSLSLLVAAAELTSAGDRRCCLEDMFPLVVSRLYPEVDRMLREFLGYVWASRDDGFGGCWLDLAGLDDAPAFVLF</sequence>
<feature type="compositionally biased region" description="Basic and acidic residues" evidence="7">
    <location>
        <begin position="61"/>
        <end position="73"/>
    </location>
</feature>
<feature type="region of interest" description="Disordered" evidence="7">
    <location>
        <begin position="96"/>
        <end position="134"/>
    </location>
</feature>
<keyword evidence="2" id="KW-0862">Zinc</keyword>
<evidence type="ECO:0000256" key="2">
    <source>
        <dbReference type="ARBA" id="ARBA00022833"/>
    </source>
</evidence>
<evidence type="ECO:0000256" key="7">
    <source>
        <dbReference type="SAM" id="MobiDB-lite"/>
    </source>
</evidence>
<keyword evidence="6" id="KW-0539">Nucleus</keyword>
<dbReference type="KEGG" id="pgri:PgNI_00062"/>
<protein>
    <recommendedName>
        <fullName evidence="10">Zn(2)-C6 fungal-type domain-containing protein</fullName>
    </recommendedName>
</protein>
<accession>A0A6P8BH75</accession>
<proteinExistence type="predicted"/>
<evidence type="ECO:0000256" key="1">
    <source>
        <dbReference type="ARBA" id="ARBA00004123"/>
    </source>
</evidence>
<reference evidence="9" key="1">
    <citation type="journal article" date="2019" name="Mol. Biol. Evol.">
        <title>Blast fungal genomes show frequent chromosomal changes, gene gains and losses, and effector gene turnover.</title>
        <authorList>
            <person name="Gomez Luciano L.B."/>
            <person name="Jason Tsai I."/>
            <person name="Chuma I."/>
            <person name="Tosa Y."/>
            <person name="Chen Y.H."/>
            <person name="Li J.Y."/>
            <person name="Li M.Y."/>
            <person name="Jade Lu M.Y."/>
            <person name="Nakayashiki H."/>
            <person name="Li W.H."/>
        </authorList>
    </citation>
    <scope>NUCLEOTIDE SEQUENCE</scope>
    <source>
        <strain evidence="9">NI907</strain>
    </source>
</reference>